<accession>A0ABN7VJ27</accession>
<dbReference type="Proteomes" id="UP000789901">
    <property type="component" value="Unassembled WGS sequence"/>
</dbReference>
<keyword evidence="2" id="KW-1185">Reference proteome</keyword>
<gene>
    <name evidence="1" type="ORF">GMARGA_LOCUS18902</name>
</gene>
<dbReference type="EMBL" id="CAJVQB010015409">
    <property type="protein sequence ID" value="CAG8774439.1"/>
    <property type="molecule type" value="Genomic_DNA"/>
</dbReference>
<reference evidence="1 2" key="1">
    <citation type="submission" date="2021-06" db="EMBL/GenBank/DDBJ databases">
        <authorList>
            <person name="Kallberg Y."/>
            <person name="Tangrot J."/>
            <person name="Rosling A."/>
        </authorList>
    </citation>
    <scope>NUCLEOTIDE SEQUENCE [LARGE SCALE GENOMIC DNA]</scope>
    <source>
        <strain evidence="1 2">120-4 pot B 10/14</strain>
    </source>
</reference>
<proteinExistence type="predicted"/>
<evidence type="ECO:0000313" key="1">
    <source>
        <dbReference type="EMBL" id="CAG8774439.1"/>
    </source>
</evidence>
<protein>
    <submittedName>
        <fullName evidence="1">24060_t:CDS:1</fullName>
    </submittedName>
</protein>
<evidence type="ECO:0000313" key="2">
    <source>
        <dbReference type="Proteomes" id="UP000789901"/>
    </source>
</evidence>
<organism evidence="1 2">
    <name type="scientific">Gigaspora margarita</name>
    <dbReference type="NCBI Taxonomy" id="4874"/>
    <lineage>
        <taxon>Eukaryota</taxon>
        <taxon>Fungi</taxon>
        <taxon>Fungi incertae sedis</taxon>
        <taxon>Mucoromycota</taxon>
        <taxon>Glomeromycotina</taxon>
        <taxon>Glomeromycetes</taxon>
        <taxon>Diversisporales</taxon>
        <taxon>Gigasporaceae</taxon>
        <taxon>Gigaspora</taxon>
    </lineage>
</organism>
<comment type="caution">
    <text evidence="1">The sequence shown here is derived from an EMBL/GenBank/DDBJ whole genome shotgun (WGS) entry which is preliminary data.</text>
</comment>
<name>A0ABN7VJ27_GIGMA</name>
<feature type="non-terminal residue" evidence="1">
    <location>
        <position position="1"/>
    </location>
</feature>
<sequence>NKNYSAIYYNEKEQNIDAFVNIIDKGLISCDTYRDLTALEAELLQEYNVANEMSENTPIFVLDIKNSSFTTNDTSHIIDKDIEKEMLQYVGKVGYRPITNILVFIIPDLVKKNILNKNNPIVHLRISGDGQNVGKKIKYMMITCTILDDILNIYRAECYYTIVLYPSGENYEILQNAIEPIINELHIDHSTHNWSNTPLMGDDKETVMRNFNFEVIFDKEQGTLINRF</sequence>